<dbReference type="Gene3D" id="1.20.1250.20">
    <property type="entry name" value="MFS general substrate transporter like domains"/>
    <property type="match status" value="1"/>
</dbReference>
<dbReference type="InterPro" id="IPR011701">
    <property type="entry name" value="MFS"/>
</dbReference>
<evidence type="ECO:0000256" key="4">
    <source>
        <dbReference type="ARBA" id="ARBA00022989"/>
    </source>
</evidence>
<dbReference type="InterPro" id="IPR036259">
    <property type="entry name" value="MFS_trans_sf"/>
</dbReference>
<keyword evidence="3 7" id="KW-0812">Transmembrane</keyword>
<dbReference type="PANTHER" id="PTHR42718">
    <property type="entry name" value="MAJOR FACILITATOR SUPERFAMILY MULTIDRUG TRANSPORTER MFSC"/>
    <property type="match status" value="1"/>
</dbReference>
<dbReference type="EMBL" id="MPUK01000004">
    <property type="protein sequence ID" value="ONH67819.1"/>
    <property type="molecule type" value="Genomic_DNA"/>
</dbReference>
<feature type="transmembrane region" description="Helical" evidence="7">
    <location>
        <begin position="215"/>
        <end position="235"/>
    </location>
</feature>
<feature type="transmembrane region" description="Helical" evidence="7">
    <location>
        <begin position="88"/>
        <end position="116"/>
    </location>
</feature>
<dbReference type="Proteomes" id="UP000189513">
    <property type="component" value="Unassembled WGS sequence"/>
</dbReference>
<dbReference type="Gene3D" id="1.20.1720.10">
    <property type="entry name" value="Multidrug resistance protein D"/>
    <property type="match status" value="1"/>
</dbReference>
<evidence type="ECO:0000256" key="7">
    <source>
        <dbReference type="SAM" id="Phobius"/>
    </source>
</evidence>
<evidence type="ECO:0000256" key="3">
    <source>
        <dbReference type="ARBA" id="ARBA00022692"/>
    </source>
</evidence>
<dbReference type="Pfam" id="PF07690">
    <property type="entry name" value="MFS_1"/>
    <property type="match status" value="1"/>
</dbReference>
<feature type="transmembrane region" description="Helical" evidence="7">
    <location>
        <begin position="413"/>
        <end position="433"/>
    </location>
</feature>
<comment type="subcellular location">
    <subcellularLocation>
        <location evidence="1">Membrane</location>
        <topology evidence="1">Multi-pass membrane protein</topology>
    </subcellularLocation>
</comment>
<dbReference type="PROSITE" id="PS50850">
    <property type="entry name" value="MFS"/>
    <property type="match status" value="1"/>
</dbReference>
<feature type="transmembrane region" description="Helical" evidence="7">
    <location>
        <begin position="146"/>
        <end position="170"/>
    </location>
</feature>
<dbReference type="STRING" id="36022.A0A1V2L7E1"/>
<dbReference type="OMA" id="LLPYLWF"/>
<evidence type="ECO:0000256" key="6">
    <source>
        <dbReference type="SAM" id="MobiDB-lite"/>
    </source>
</evidence>
<dbReference type="GO" id="GO:0016020">
    <property type="term" value="C:membrane"/>
    <property type="evidence" value="ECO:0007669"/>
    <property type="project" value="UniProtKB-SubCell"/>
</dbReference>
<accession>A0A1V2L7E1</accession>
<dbReference type="InterPro" id="IPR020846">
    <property type="entry name" value="MFS_dom"/>
</dbReference>
<evidence type="ECO:0000313" key="10">
    <source>
        <dbReference type="Proteomes" id="UP000189513"/>
    </source>
</evidence>
<evidence type="ECO:0000256" key="2">
    <source>
        <dbReference type="ARBA" id="ARBA00022448"/>
    </source>
</evidence>
<evidence type="ECO:0000313" key="9">
    <source>
        <dbReference type="EMBL" id="ONH67819.1"/>
    </source>
</evidence>
<protein>
    <submittedName>
        <fullName evidence="9">Aminotriazole resistance protein</fullName>
    </submittedName>
</protein>
<dbReference type="SUPFAM" id="SSF103473">
    <property type="entry name" value="MFS general substrate transporter"/>
    <property type="match status" value="1"/>
</dbReference>
<feature type="transmembrane region" description="Helical" evidence="7">
    <location>
        <begin position="21"/>
        <end position="45"/>
    </location>
</feature>
<feature type="transmembrane region" description="Helical" evidence="7">
    <location>
        <begin position="247"/>
        <end position="269"/>
    </location>
</feature>
<feature type="transmembrane region" description="Helical" evidence="7">
    <location>
        <begin position="349"/>
        <end position="371"/>
    </location>
</feature>
<sequence length="552" mass="60530">MNSLHTRLQEWVPVSRRSKHISFALVLIGASLDNINVGGSIAIASSVERHFNTDSPTASWTLSAYALTLGSFIILAGKLTDILGPKRVFMIGCQCSAILALICAVIESEIIVLIVFRALQGVLASLLVPSMFAVAHAYYGGTKHMMIALTMVMLMLTCSNGLGLVIGGALSLTNVGYKGLYYFSFALGTAVSVTLYFIMYPVGTDVNSKNMHLKNLDFPGTFMIIVGVLLVILGLTEGGESWKKPAAYVPIPVGFVIILCALYFELVYIQNYKNKVDSLRQETLPTTQKDERLLNKPDWRYDILMILPREAFEITNFIVFVSSMSLLYASFVIGFALEVQYAQVIVGDNNLIAALKSLPLILGTTVGALLSKESLIYKVGMKRVVVGAMTANVACAVWTSYRDYTVKNNFWKFTLVPMFIFGFFVSTYFNVYINALMRRTPGHLQGTVSGFLQTCGQVGICVGNALVATVLGVLAPVTTEAIREQYNQRFKHAYIMMYSVQAAVAAILLFVKDQKSADAPTEEVSSEKEAEEEQPSEKEAEEEQTSSEATMA</sequence>
<keyword evidence="5 7" id="KW-0472">Membrane</keyword>
<reference evidence="10" key="1">
    <citation type="journal article" date="2017" name="Genome Announc.">
        <title>Genome sequences of Cyberlindnera fabianii 65, Pichia kudriavzevii 129, and Saccharomyces cerevisiae 131 isolated from fermented masau fruits in Zimbabwe.</title>
        <authorList>
            <person name="van Rijswijck I.M.H."/>
            <person name="Derks M.F.L."/>
            <person name="Abee T."/>
            <person name="de Ridder D."/>
            <person name="Smid E.J."/>
        </authorList>
    </citation>
    <scope>NUCLEOTIDE SEQUENCE [LARGE SCALE GENOMIC DNA]</scope>
    <source>
        <strain evidence="10">65</strain>
    </source>
</reference>
<feature type="transmembrane region" description="Helical" evidence="7">
    <location>
        <begin position="383"/>
        <end position="401"/>
    </location>
</feature>
<dbReference type="PANTHER" id="PTHR42718:SF9">
    <property type="entry name" value="MAJOR FACILITATOR SUPERFAMILY MULTIDRUG TRANSPORTER MFSC"/>
    <property type="match status" value="1"/>
</dbReference>
<keyword evidence="10" id="KW-1185">Reference proteome</keyword>
<evidence type="ECO:0000256" key="1">
    <source>
        <dbReference type="ARBA" id="ARBA00004141"/>
    </source>
</evidence>
<dbReference type="GO" id="GO:0022857">
    <property type="term" value="F:transmembrane transporter activity"/>
    <property type="evidence" value="ECO:0007669"/>
    <property type="project" value="InterPro"/>
</dbReference>
<feature type="region of interest" description="Disordered" evidence="6">
    <location>
        <begin position="517"/>
        <end position="552"/>
    </location>
</feature>
<feature type="transmembrane region" description="Helical" evidence="7">
    <location>
        <begin position="182"/>
        <end position="203"/>
    </location>
</feature>
<feature type="transmembrane region" description="Helical" evidence="7">
    <location>
        <begin position="57"/>
        <end position="76"/>
    </location>
</feature>
<dbReference type="VEuPathDB" id="FungiDB:BON22_2290"/>
<name>A0A1V2L7E1_CYBFA</name>
<gene>
    <name evidence="9" type="ORF">BON22_2290</name>
</gene>
<comment type="caution">
    <text evidence="9">The sequence shown here is derived from an EMBL/GenBank/DDBJ whole genome shotgun (WGS) entry which is preliminary data.</text>
</comment>
<evidence type="ECO:0000259" key="8">
    <source>
        <dbReference type="PROSITE" id="PS50850"/>
    </source>
</evidence>
<keyword evidence="2" id="KW-0813">Transport</keyword>
<dbReference type="AlphaFoldDB" id="A0A1V2L7E1"/>
<organism evidence="9 10">
    <name type="scientific">Cyberlindnera fabianii</name>
    <name type="common">Yeast</name>
    <name type="synonym">Hansenula fabianii</name>
    <dbReference type="NCBI Taxonomy" id="36022"/>
    <lineage>
        <taxon>Eukaryota</taxon>
        <taxon>Fungi</taxon>
        <taxon>Dikarya</taxon>
        <taxon>Ascomycota</taxon>
        <taxon>Saccharomycotina</taxon>
        <taxon>Saccharomycetes</taxon>
        <taxon>Phaffomycetales</taxon>
        <taxon>Phaffomycetaceae</taxon>
        <taxon>Cyberlindnera</taxon>
    </lineage>
</organism>
<feature type="transmembrane region" description="Helical" evidence="7">
    <location>
        <begin position="314"/>
        <end position="337"/>
    </location>
</feature>
<feature type="domain" description="Major facilitator superfamily (MFS) profile" evidence="8">
    <location>
        <begin position="22"/>
        <end position="516"/>
    </location>
</feature>
<feature type="compositionally biased region" description="Acidic residues" evidence="6">
    <location>
        <begin position="529"/>
        <end position="545"/>
    </location>
</feature>
<feature type="transmembrane region" description="Helical" evidence="7">
    <location>
        <begin position="122"/>
        <end position="139"/>
    </location>
</feature>
<feature type="transmembrane region" description="Helical" evidence="7">
    <location>
        <begin position="493"/>
        <end position="511"/>
    </location>
</feature>
<keyword evidence="4 7" id="KW-1133">Transmembrane helix</keyword>
<proteinExistence type="predicted"/>
<evidence type="ECO:0000256" key="5">
    <source>
        <dbReference type="ARBA" id="ARBA00023136"/>
    </source>
</evidence>